<dbReference type="GO" id="GO:0008198">
    <property type="term" value="F:ferrous iron binding"/>
    <property type="evidence" value="ECO:0007669"/>
    <property type="project" value="TreeGrafter"/>
</dbReference>
<dbReference type="InterPro" id="IPR051559">
    <property type="entry name" value="HIF_prolyl_hydroxylases"/>
</dbReference>
<proteinExistence type="predicted"/>
<dbReference type="EMBL" id="HBHX01030074">
    <property type="protein sequence ID" value="CAE0116065.1"/>
    <property type="molecule type" value="Transcribed_RNA"/>
</dbReference>
<evidence type="ECO:0000313" key="3">
    <source>
        <dbReference type="EMBL" id="CAE0116065.1"/>
    </source>
</evidence>
<reference evidence="3" key="1">
    <citation type="submission" date="2021-01" db="EMBL/GenBank/DDBJ databases">
        <authorList>
            <person name="Corre E."/>
            <person name="Pelletier E."/>
            <person name="Niang G."/>
            <person name="Scheremetjew M."/>
            <person name="Finn R."/>
            <person name="Kale V."/>
            <person name="Holt S."/>
            <person name="Cochrane G."/>
            <person name="Meng A."/>
            <person name="Brown T."/>
            <person name="Cohen L."/>
        </authorList>
    </citation>
    <scope>NUCLEOTIDE SEQUENCE</scope>
    <source>
        <strain evidence="3">CCMP281</strain>
    </source>
</reference>
<gene>
    <name evidence="3" type="ORF">HERI1096_LOCUS16750</name>
</gene>
<organism evidence="3">
    <name type="scientific">Haptolina ericina</name>
    <dbReference type="NCBI Taxonomy" id="156174"/>
    <lineage>
        <taxon>Eukaryota</taxon>
        <taxon>Haptista</taxon>
        <taxon>Haptophyta</taxon>
        <taxon>Prymnesiophyceae</taxon>
        <taxon>Prymnesiales</taxon>
        <taxon>Prymnesiaceae</taxon>
        <taxon>Haptolina</taxon>
    </lineage>
</organism>
<dbReference type="GO" id="GO:0031543">
    <property type="term" value="F:peptidyl-proline dioxygenase activity"/>
    <property type="evidence" value="ECO:0007669"/>
    <property type="project" value="TreeGrafter"/>
</dbReference>
<dbReference type="Pfam" id="PF13640">
    <property type="entry name" value="2OG-FeII_Oxy_3"/>
    <property type="match status" value="1"/>
</dbReference>
<keyword evidence="1" id="KW-0847">Vitamin C</keyword>
<feature type="domain" description="Prolyl 4-hydroxylase alpha subunit Fe(2+) 2OG dioxygenase" evidence="2">
    <location>
        <begin position="165"/>
        <end position="219"/>
    </location>
</feature>
<dbReference type="GO" id="GO:0031418">
    <property type="term" value="F:L-ascorbic acid binding"/>
    <property type="evidence" value="ECO:0007669"/>
    <property type="project" value="UniProtKB-KW"/>
</dbReference>
<evidence type="ECO:0000259" key="2">
    <source>
        <dbReference type="Pfam" id="PF13640"/>
    </source>
</evidence>
<protein>
    <recommendedName>
        <fullName evidence="2">Prolyl 4-hydroxylase alpha subunit Fe(2+) 2OG dioxygenase domain-containing protein</fullName>
    </recommendedName>
</protein>
<dbReference type="GO" id="GO:0071456">
    <property type="term" value="P:cellular response to hypoxia"/>
    <property type="evidence" value="ECO:0007669"/>
    <property type="project" value="TreeGrafter"/>
</dbReference>
<sequence>MASRCITWHPSSYLPPPHRRSQCSCCSSSTSPATRRSVTWLVYLNDEWDAQAHGGQLRVHERAADAEQVVGARGADLQIGWLRATSTLGEQPVFLDAGRSDDSGNCVLYVCLPSGGSRDLSQPFHANPLLFLSGGDLVARRLLIEREADAKRFHLVDAPKSAASAYLPQPGPEGADGGEQVRDISPTAGTLVLFDSVSLPHEVLPSVGRDRLACSGWFHEHVYPPGTHTAVA</sequence>
<name>A0A7S3AX98_9EUKA</name>
<dbReference type="PANTHER" id="PTHR12907:SF26">
    <property type="entry name" value="HIF PROLYL HYDROXYLASE, ISOFORM C"/>
    <property type="match status" value="1"/>
</dbReference>
<dbReference type="AlphaFoldDB" id="A0A7S3AX98"/>
<dbReference type="InterPro" id="IPR044862">
    <property type="entry name" value="Pro_4_hyd_alph_FE2OG_OXY"/>
</dbReference>
<evidence type="ECO:0000256" key="1">
    <source>
        <dbReference type="ARBA" id="ARBA00022896"/>
    </source>
</evidence>
<accession>A0A7S3AX98</accession>
<dbReference type="PANTHER" id="PTHR12907">
    <property type="entry name" value="EGL NINE HOMOLOG-RELATED"/>
    <property type="match status" value="1"/>
</dbReference>
<dbReference type="Gene3D" id="2.60.120.620">
    <property type="entry name" value="q2cbj1_9rhob like domain"/>
    <property type="match status" value="2"/>
</dbReference>